<protein>
    <submittedName>
        <fullName evidence="1">Uncharacterized protein</fullName>
    </submittedName>
</protein>
<dbReference type="AlphaFoldDB" id="A0A7M2XJI1"/>
<reference evidence="1 2" key="1">
    <citation type="submission" date="2020-10" db="EMBL/GenBank/DDBJ databases">
        <title>Whole genome sequence of oil-degrading bacteria Rhodococcus pyridinivorans strain 5Ap.</title>
        <authorList>
            <person name="Akhremchuk A.E."/>
            <person name="Valentovich L.N."/>
            <person name="Charniauskaya M.I."/>
            <person name="Bukliarevich H.A."/>
            <person name="Titok M.A."/>
        </authorList>
    </citation>
    <scope>NUCLEOTIDE SEQUENCE [LARGE SCALE GENOMIC DNA]</scope>
    <source>
        <strain evidence="1 2">5Ap</strain>
    </source>
</reference>
<proteinExistence type="predicted"/>
<organism evidence="1 2">
    <name type="scientific">Rhodococcus pyridinivorans</name>
    <dbReference type="NCBI Taxonomy" id="103816"/>
    <lineage>
        <taxon>Bacteria</taxon>
        <taxon>Bacillati</taxon>
        <taxon>Actinomycetota</taxon>
        <taxon>Actinomycetes</taxon>
        <taxon>Mycobacteriales</taxon>
        <taxon>Nocardiaceae</taxon>
        <taxon>Rhodococcus</taxon>
    </lineage>
</organism>
<dbReference type="RefSeq" id="WP_193902201.1">
    <property type="nucleotide sequence ID" value="NZ_CP063450.1"/>
</dbReference>
<evidence type="ECO:0000313" key="2">
    <source>
        <dbReference type="Proteomes" id="UP000593818"/>
    </source>
</evidence>
<sequence>MSAEEDLARMVSAIVSDQTADLASLLSGGVKMGTVWAGVYRGLTQGGVPAAEALEVLKVGISVALDPRK</sequence>
<name>A0A7M2XJI1_9NOCA</name>
<evidence type="ECO:0000313" key="1">
    <source>
        <dbReference type="EMBL" id="QOV97150.1"/>
    </source>
</evidence>
<dbReference type="EMBL" id="CP063450">
    <property type="protein sequence ID" value="QOV97150.1"/>
    <property type="molecule type" value="Genomic_DNA"/>
</dbReference>
<keyword evidence="2" id="KW-1185">Reference proteome</keyword>
<gene>
    <name evidence="1" type="ORF">INP59_14315</name>
</gene>
<dbReference type="Proteomes" id="UP000593818">
    <property type="component" value="Chromosome"/>
</dbReference>
<accession>A0A7M2XJI1</accession>